<dbReference type="GO" id="GO:0016829">
    <property type="term" value="F:lyase activity"/>
    <property type="evidence" value="ECO:0007669"/>
    <property type="project" value="UniProtKB-KW"/>
</dbReference>
<evidence type="ECO:0000256" key="5">
    <source>
        <dbReference type="ARBA" id="ARBA00032523"/>
    </source>
</evidence>
<evidence type="ECO:0000256" key="4">
    <source>
        <dbReference type="ARBA" id="ARBA00023270"/>
    </source>
</evidence>
<dbReference type="KEGG" id="mmes:MMSR116_14055"/>
<evidence type="ECO:0000313" key="8">
    <source>
        <dbReference type="EMBL" id="QGY02879.1"/>
    </source>
</evidence>
<proteinExistence type="predicted"/>
<dbReference type="EMBL" id="CP043538">
    <property type="protein sequence ID" value="QGY02879.1"/>
    <property type="molecule type" value="Genomic_DNA"/>
</dbReference>
<evidence type="ECO:0000256" key="1">
    <source>
        <dbReference type="ARBA" id="ARBA00003810"/>
    </source>
</evidence>
<dbReference type="Pfam" id="PF04476">
    <property type="entry name" value="4HFCP_synth"/>
    <property type="match status" value="1"/>
</dbReference>
<dbReference type="OrthoDB" id="7580479at2"/>
<feature type="active site" description="Proton acceptor" evidence="7">
    <location>
        <position position="89"/>
    </location>
</feature>
<dbReference type="Proteomes" id="UP000012488">
    <property type="component" value="Chromosome"/>
</dbReference>
<reference evidence="8 9" key="1">
    <citation type="journal article" date="2012" name="Genet. Mol. Biol.">
        <title>Analysis of 16S rRNA and mxaF genes revealing insights into Methylobacterium niche-specific plant association.</title>
        <authorList>
            <person name="Dourado M.N."/>
            <person name="Andreote F.D."/>
            <person name="Dini-Andreote F."/>
            <person name="Conti R."/>
            <person name="Araujo J.M."/>
            <person name="Araujo W.L."/>
        </authorList>
    </citation>
    <scope>NUCLEOTIDE SEQUENCE [LARGE SCALE GENOMIC DNA]</scope>
    <source>
        <strain evidence="8 9">SR1.6/6</strain>
    </source>
</reference>
<dbReference type="PIRSF" id="PIRSF015957">
    <property type="entry name" value="UCP015957"/>
    <property type="match status" value="1"/>
</dbReference>
<dbReference type="EC" id="4.2.3.153" evidence="2"/>
<dbReference type="AlphaFoldDB" id="A0A6B9FLT1"/>
<comment type="catalytic activity">
    <reaction evidence="6">
        <text>2 D-glyceraldehyde 3-phosphate = 4-(hydroxymethyl)-2-furancarboxaldehyde phosphate + phosphate + 2 H2O</text>
        <dbReference type="Rhea" id="RHEA:43536"/>
        <dbReference type="ChEBI" id="CHEBI:15377"/>
        <dbReference type="ChEBI" id="CHEBI:43474"/>
        <dbReference type="ChEBI" id="CHEBI:59776"/>
        <dbReference type="ChEBI" id="CHEBI:83407"/>
        <dbReference type="EC" id="4.2.3.153"/>
    </reaction>
</comment>
<dbReference type="RefSeq" id="WP_010682533.1">
    <property type="nucleotide sequence ID" value="NZ_CP043538.1"/>
</dbReference>
<gene>
    <name evidence="8" type="ORF">MMSR116_14055</name>
</gene>
<keyword evidence="4" id="KW-0704">Schiff base</keyword>
<comment type="function">
    <text evidence="1">Catalyzes the formation of 4-(hydroxymethyl)-2-furancarboxaldehyde phosphate (4-HFC-P) from two molecules of glyceraldehyde-3-P (GA-3-P).</text>
</comment>
<evidence type="ECO:0000256" key="7">
    <source>
        <dbReference type="PIRSR" id="PIRSR015957-1"/>
    </source>
</evidence>
<sequence length="233" mass="23951">MPASHVKVDSHPRLLVSVRDPAEAEVARLAGADLIDAKDPERGALGALDPNIVREIVGRVAGASETSAVADPTPPAVAAMAATGVDWVKAGLDAPRRRDKSAFAGLAAAAPGRLIAVLFAEDGPAATLVPALAEAGFAGAMIDTAGKGGVRLPDLTAPEDLAAFTAACRRHHLMSGLAGSLRAIDIPILAGHGSDYLGFRGGLCRDFDRRNGIDPLRIAEALRALRPSRRDAA</sequence>
<keyword evidence="3" id="KW-0456">Lyase</keyword>
<evidence type="ECO:0000256" key="2">
    <source>
        <dbReference type="ARBA" id="ARBA00012553"/>
    </source>
</evidence>
<name>A0A6B9FLT1_9HYPH</name>
<feature type="active site" description="Schiff-base intermediate with substrate" evidence="7">
    <location>
        <position position="38"/>
    </location>
</feature>
<evidence type="ECO:0000256" key="6">
    <source>
        <dbReference type="ARBA" id="ARBA00047628"/>
    </source>
</evidence>
<evidence type="ECO:0000313" key="9">
    <source>
        <dbReference type="Proteomes" id="UP000012488"/>
    </source>
</evidence>
<evidence type="ECO:0000256" key="3">
    <source>
        <dbReference type="ARBA" id="ARBA00023239"/>
    </source>
</evidence>
<dbReference type="InterPro" id="IPR007565">
    <property type="entry name" value="4HFCP_synth"/>
</dbReference>
<accession>A0A6B9FLT1</accession>
<reference evidence="8 9" key="2">
    <citation type="journal article" date="2013" name="Genome Announc.">
        <title>Draft Genome Sequence of Methylobacterium mesophilicum Strain SR1.6/6, Isolated from Citrus sinensis.</title>
        <authorList>
            <person name="Marinho Almeida D."/>
            <person name="Dini-Andreote F."/>
            <person name="Camargo Neves A.A."/>
            <person name="Juca Ramos R.T."/>
            <person name="Andreote F.D."/>
            <person name="Carneiro A.R."/>
            <person name="Oliveira de Souza Lima A."/>
            <person name="Caracciolo Gomes de Sa P.H."/>
            <person name="Ribeiro Barbosa M.S."/>
            <person name="Araujo W.L."/>
            <person name="Silva A."/>
        </authorList>
    </citation>
    <scope>NUCLEOTIDE SEQUENCE [LARGE SCALE GENOMIC DNA]</scope>
    <source>
        <strain evidence="8 9">SR1.6/6</strain>
    </source>
</reference>
<organism evidence="8 9">
    <name type="scientific">Methylobacterium mesophilicum SR1.6/6</name>
    <dbReference type="NCBI Taxonomy" id="908290"/>
    <lineage>
        <taxon>Bacteria</taxon>
        <taxon>Pseudomonadati</taxon>
        <taxon>Pseudomonadota</taxon>
        <taxon>Alphaproteobacteria</taxon>
        <taxon>Hyphomicrobiales</taxon>
        <taxon>Methylobacteriaceae</taxon>
        <taxon>Methylobacterium</taxon>
    </lineage>
</organism>
<protein>
    <recommendedName>
        <fullName evidence="2">(5-formylfuran-3-yl)methyl phosphate synthase</fullName>
        <ecNumber evidence="2">4.2.3.153</ecNumber>
    </recommendedName>
    <alternativeName>
        <fullName evidence="5">4-(hydroxymethyl)-2-furancarboxaldehyde-phosphate synthase</fullName>
    </alternativeName>
</protein>